<dbReference type="InterPro" id="IPR043128">
    <property type="entry name" value="Rev_trsase/Diguanyl_cyclase"/>
</dbReference>
<dbReference type="InterPro" id="IPR050469">
    <property type="entry name" value="Diguanylate_Cyclase"/>
</dbReference>
<dbReference type="SUPFAM" id="SSF55073">
    <property type="entry name" value="Nucleotide cyclase"/>
    <property type="match status" value="1"/>
</dbReference>
<dbReference type="EC" id="2.7.7.65" evidence="2"/>
<evidence type="ECO:0000256" key="4">
    <source>
        <dbReference type="SAM" id="Phobius"/>
    </source>
</evidence>
<evidence type="ECO:0000313" key="7">
    <source>
        <dbReference type="Proteomes" id="UP000262878"/>
    </source>
</evidence>
<dbReference type="SMART" id="SM00267">
    <property type="entry name" value="GGDEF"/>
    <property type="match status" value="1"/>
</dbReference>
<dbReference type="FunFam" id="3.30.70.270:FF:000001">
    <property type="entry name" value="Diguanylate cyclase domain protein"/>
    <property type="match status" value="1"/>
</dbReference>
<evidence type="ECO:0000256" key="3">
    <source>
        <dbReference type="ARBA" id="ARBA00034247"/>
    </source>
</evidence>
<proteinExistence type="predicted"/>
<dbReference type="PANTHER" id="PTHR45138">
    <property type="entry name" value="REGULATORY COMPONENTS OF SENSORY TRANSDUCTION SYSTEM"/>
    <property type="match status" value="1"/>
</dbReference>
<dbReference type="AlphaFoldDB" id="A0A348WNP6"/>
<feature type="domain" description="GGDEF" evidence="5">
    <location>
        <begin position="208"/>
        <end position="340"/>
    </location>
</feature>
<dbReference type="CDD" id="cd01949">
    <property type="entry name" value="GGDEF"/>
    <property type="match status" value="1"/>
</dbReference>
<gene>
    <name evidence="6" type="ORF">DCR58_05145</name>
</gene>
<dbReference type="Proteomes" id="UP000262878">
    <property type="component" value="Unassembled WGS sequence"/>
</dbReference>
<keyword evidence="4" id="KW-0472">Membrane</keyword>
<dbReference type="NCBIfam" id="TIGR00254">
    <property type="entry name" value="GGDEF"/>
    <property type="match status" value="1"/>
</dbReference>
<comment type="caution">
    <text evidence="6">The sequence shown here is derived from an EMBL/GenBank/DDBJ whole genome shotgun (WGS) entry which is preliminary data.</text>
</comment>
<evidence type="ECO:0000256" key="2">
    <source>
        <dbReference type="ARBA" id="ARBA00012528"/>
    </source>
</evidence>
<protein>
    <recommendedName>
        <fullName evidence="2">diguanylate cyclase</fullName>
        <ecNumber evidence="2">2.7.7.65</ecNumber>
    </recommendedName>
</protein>
<accession>A0A348WNP6</accession>
<comment type="catalytic activity">
    <reaction evidence="3">
        <text>2 GTP = 3',3'-c-di-GMP + 2 diphosphate</text>
        <dbReference type="Rhea" id="RHEA:24898"/>
        <dbReference type="ChEBI" id="CHEBI:33019"/>
        <dbReference type="ChEBI" id="CHEBI:37565"/>
        <dbReference type="ChEBI" id="CHEBI:58805"/>
        <dbReference type="EC" id="2.7.7.65"/>
    </reaction>
</comment>
<dbReference type="STRING" id="314276.OS145_02645"/>
<dbReference type="GO" id="GO:0052621">
    <property type="term" value="F:diguanylate cyclase activity"/>
    <property type="evidence" value="ECO:0007669"/>
    <property type="project" value="UniProtKB-EC"/>
</dbReference>
<dbReference type="InterPro" id="IPR000160">
    <property type="entry name" value="GGDEF_dom"/>
</dbReference>
<name>A0A348WNP6_9GAMM</name>
<dbReference type="Gene3D" id="3.30.70.270">
    <property type="match status" value="1"/>
</dbReference>
<dbReference type="Pfam" id="PF00990">
    <property type="entry name" value="GGDEF"/>
    <property type="match status" value="1"/>
</dbReference>
<keyword evidence="4" id="KW-1133">Transmembrane helix</keyword>
<dbReference type="PROSITE" id="PS50887">
    <property type="entry name" value="GGDEF"/>
    <property type="match status" value="1"/>
</dbReference>
<dbReference type="EMBL" id="DMUP01000115">
    <property type="protein sequence ID" value="HAR56158.1"/>
    <property type="molecule type" value="Genomic_DNA"/>
</dbReference>
<evidence type="ECO:0000259" key="5">
    <source>
        <dbReference type="PROSITE" id="PS50887"/>
    </source>
</evidence>
<feature type="transmembrane region" description="Helical" evidence="4">
    <location>
        <begin position="52"/>
        <end position="70"/>
    </location>
</feature>
<feature type="transmembrane region" description="Helical" evidence="4">
    <location>
        <begin position="82"/>
        <end position="107"/>
    </location>
</feature>
<dbReference type="InterPro" id="IPR029787">
    <property type="entry name" value="Nucleotide_cyclase"/>
</dbReference>
<feature type="transmembrane region" description="Helical" evidence="4">
    <location>
        <begin position="113"/>
        <end position="133"/>
    </location>
</feature>
<dbReference type="PANTHER" id="PTHR45138:SF9">
    <property type="entry name" value="DIGUANYLATE CYCLASE DGCM-RELATED"/>
    <property type="match status" value="1"/>
</dbReference>
<organism evidence="6 7">
    <name type="scientific">Idiomarina baltica</name>
    <dbReference type="NCBI Taxonomy" id="190892"/>
    <lineage>
        <taxon>Bacteria</taxon>
        <taxon>Pseudomonadati</taxon>
        <taxon>Pseudomonadota</taxon>
        <taxon>Gammaproteobacteria</taxon>
        <taxon>Alteromonadales</taxon>
        <taxon>Idiomarinaceae</taxon>
        <taxon>Idiomarina</taxon>
    </lineage>
</organism>
<reference evidence="6 7" key="1">
    <citation type="journal article" date="2018" name="Nat. Biotechnol.">
        <title>A standardized bacterial taxonomy based on genome phylogeny substantially revises the tree of life.</title>
        <authorList>
            <person name="Parks D.H."/>
            <person name="Chuvochina M."/>
            <person name="Waite D.W."/>
            <person name="Rinke C."/>
            <person name="Skarshewski A."/>
            <person name="Chaumeil P.A."/>
            <person name="Hugenholtz P."/>
        </authorList>
    </citation>
    <scope>NUCLEOTIDE SEQUENCE [LARGE SCALE GENOMIC DNA]</scope>
    <source>
        <strain evidence="6">UBA9360</strain>
    </source>
</reference>
<feature type="transmembrane region" description="Helical" evidence="4">
    <location>
        <begin position="145"/>
        <end position="167"/>
    </location>
</feature>
<keyword evidence="4" id="KW-0812">Transmembrane</keyword>
<comment type="cofactor">
    <cofactor evidence="1">
        <name>Mg(2+)</name>
        <dbReference type="ChEBI" id="CHEBI:18420"/>
    </cofactor>
</comment>
<feature type="transmembrane region" description="Helical" evidence="4">
    <location>
        <begin position="29"/>
        <end position="46"/>
    </location>
</feature>
<evidence type="ECO:0000313" key="6">
    <source>
        <dbReference type="EMBL" id="HAR56158.1"/>
    </source>
</evidence>
<evidence type="ECO:0000256" key="1">
    <source>
        <dbReference type="ARBA" id="ARBA00001946"/>
    </source>
</evidence>
<sequence length="343" mass="38794">MDLNKVSETPSDSAEDVVSQFTGKVAHRIYWGAFLVTLPLTVIQALEGKWLMLAWLCAFLCYTAFTALRVKKMSKRRGRHIIFITLLCAAVMYSTLVNGIHGLLWAYPVMASIAFLLAWKLAIVVTVVFVTLLTAVSVYTIEPDVAWRALVSLLVLMILTLTLVRLLTRMQRHFTELAVTDTLTGVYNRKQLQTDLEHLVALKKRHGRPISAALCDIDYFKEVNDKYGHFDGDRLLIQAAQLIKSSFRASDKVFRVGGEEFVILMPDTDLEGATRAAEKLRATFSANHFELKEDPVNMTISIGVSELESEENWLAWLERADKLLYHAKDMGRNQVRNTVQEIT</sequence>